<dbReference type="Proteomes" id="UP000078512">
    <property type="component" value="Unassembled WGS sequence"/>
</dbReference>
<evidence type="ECO:0000256" key="1">
    <source>
        <dbReference type="SAM" id="MobiDB-lite"/>
    </source>
</evidence>
<proteinExistence type="predicted"/>
<gene>
    <name evidence="2" type="ORF">K457DRAFT_141704</name>
</gene>
<reference evidence="2 3" key="1">
    <citation type="submission" date="2016-05" db="EMBL/GenBank/DDBJ databases">
        <title>Genome sequencing reveals origins of a unique bacterial endosymbiosis in the earliest lineages of terrestrial Fungi.</title>
        <authorList>
            <consortium name="DOE Joint Genome Institute"/>
            <person name="Uehling J."/>
            <person name="Gryganskyi A."/>
            <person name="Hameed K."/>
            <person name="Tschaplinski T."/>
            <person name="Misztal P."/>
            <person name="Wu S."/>
            <person name="Desiro A."/>
            <person name="Vande Pol N."/>
            <person name="Du Z.-Y."/>
            <person name="Zienkiewicz A."/>
            <person name="Zienkiewicz K."/>
            <person name="Morin E."/>
            <person name="Tisserant E."/>
            <person name="Splivallo R."/>
            <person name="Hainaut M."/>
            <person name="Henrissat B."/>
            <person name="Ohm R."/>
            <person name="Kuo A."/>
            <person name="Yan J."/>
            <person name="Lipzen A."/>
            <person name="Nolan M."/>
            <person name="Labutti K."/>
            <person name="Barry K."/>
            <person name="Goldstein A."/>
            <person name="Labbe J."/>
            <person name="Schadt C."/>
            <person name="Tuskan G."/>
            <person name="Grigoriev I."/>
            <person name="Martin F."/>
            <person name="Vilgalys R."/>
            <person name="Bonito G."/>
        </authorList>
    </citation>
    <scope>NUCLEOTIDE SEQUENCE [LARGE SCALE GENOMIC DNA]</scope>
    <source>
        <strain evidence="2 3">AG-77</strain>
    </source>
</reference>
<evidence type="ECO:0000313" key="2">
    <source>
        <dbReference type="EMBL" id="OAQ24783.1"/>
    </source>
</evidence>
<feature type="region of interest" description="Disordered" evidence="1">
    <location>
        <begin position="1"/>
        <end position="66"/>
    </location>
</feature>
<sequence>MEGVFQEKRKREGEKGGWVGWKKEDNGRTTTEEKKTKKERRREEEKKGMKGVRKKNGIRREESKNA</sequence>
<dbReference type="AlphaFoldDB" id="A0A197JIH3"/>
<evidence type="ECO:0000313" key="3">
    <source>
        <dbReference type="Proteomes" id="UP000078512"/>
    </source>
</evidence>
<dbReference type="EMBL" id="KV442088">
    <property type="protein sequence ID" value="OAQ24783.1"/>
    <property type="molecule type" value="Genomic_DNA"/>
</dbReference>
<protein>
    <submittedName>
        <fullName evidence="2">Uncharacterized protein</fullName>
    </submittedName>
</protein>
<feature type="compositionally biased region" description="Basic and acidic residues" evidence="1">
    <location>
        <begin position="1"/>
        <end position="48"/>
    </location>
</feature>
<accession>A0A197JIH3</accession>
<organism evidence="2 3">
    <name type="scientific">Linnemannia elongata AG-77</name>
    <dbReference type="NCBI Taxonomy" id="1314771"/>
    <lineage>
        <taxon>Eukaryota</taxon>
        <taxon>Fungi</taxon>
        <taxon>Fungi incertae sedis</taxon>
        <taxon>Mucoromycota</taxon>
        <taxon>Mortierellomycotina</taxon>
        <taxon>Mortierellomycetes</taxon>
        <taxon>Mortierellales</taxon>
        <taxon>Mortierellaceae</taxon>
        <taxon>Linnemannia</taxon>
    </lineage>
</organism>
<keyword evidence="3" id="KW-1185">Reference proteome</keyword>
<name>A0A197JIH3_9FUNG</name>